<dbReference type="Proteomes" id="UP000746751">
    <property type="component" value="Unassembled WGS sequence"/>
</dbReference>
<organism evidence="12 13">
    <name type="scientific">Collinsella ihumii</name>
    <dbReference type="NCBI Taxonomy" id="1720204"/>
    <lineage>
        <taxon>Bacteria</taxon>
        <taxon>Bacillati</taxon>
        <taxon>Actinomycetota</taxon>
        <taxon>Coriobacteriia</taxon>
        <taxon>Coriobacteriales</taxon>
        <taxon>Coriobacteriaceae</taxon>
        <taxon>Collinsella</taxon>
    </lineage>
</organism>
<evidence type="ECO:0000256" key="7">
    <source>
        <dbReference type="ARBA" id="ARBA00023004"/>
    </source>
</evidence>
<proteinExistence type="inferred from homology"/>
<dbReference type="PROSITE" id="PS01087">
    <property type="entry name" value="RADICAL_ACTIVATING"/>
    <property type="match status" value="1"/>
</dbReference>
<keyword evidence="5" id="KW-0479">Metal-binding</keyword>
<evidence type="ECO:0000256" key="9">
    <source>
        <dbReference type="ARBA" id="ARBA00047365"/>
    </source>
</evidence>
<evidence type="ECO:0000259" key="10">
    <source>
        <dbReference type="PROSITE" id="PS51379"/>
    </source>
</evidence>
<name>A0A921IS09_9ACTN</name>
<evidence type="ECO:0000313" key="13">
    <source>
        <dbReference type="Proteomes" id="UP000746751"/>
    </source>
</evidence>
<comment type="cofactor">
    <cofactor evidence="1">
        <name>[4Fe-4S] cluster</name>
        <dbReference type="ChEBI" id="CHEBI:49883"/>
    </cofactor>
</comment>
<comment type="caution">
    <text evidence="12">The sequence shown here is derived from an EMBL/GenBank/DDBJ whole genome shotgun (WGS) entry which is preliminary data.</text>
</comment>
<dbReference type="PROSITE" id="PS00198">
    <property type="entry name" value="4FE4S_FER_1"/>
    <property type="match status" value="2"/>
</dbReference>
<accession>A0A921IS09</accession>
<feature type="domain" description="4Fe-4S ferredoxin-type" evidence="10">
    <location>
        <begin position="47"/>
        <end position="76"/>
    </location>
</feature>
<dbReference type="GO" id="GO:0051539">
    <property type="term" value="F:4 iron, 4 sulfur cluster binding"/>
    <property type="evidence" value="ECO:0007669"/>
    <property type="project" value="UniProtKB-KW"/>
</dbReference>
<dbReference type="PANTHER" id="PTHR30352">
    <property type="entry name" value="PYRUVATE FORMATE-LYASE-ACTIVATING ENZYME"/>
    <property type="match status" value="1"/>
</dbReference>
<dbReference type="AlphaFoldDB" id="A0A921IS09"/>
<dbReference type="PANTHER" id="PTHR30352:SF4">
    <property type="entry name" value="PYRUVATE FORMATE-LYASE 2-ACTIVATING ENZYME"/>
    <property type="match status" value="1"/>
</dbReference>
<keyword evidence="7" id="KW-0408">Iron</keyword>
<dbReference type="InterPro" id="IPR017900">
    <property type="entry name" value="4Fe4S_Fe_S_CS"/>
</dbReference>
<sequence length="307" mass="33007">MGTAPLIFNMQRFSTHDGPGIRTTVFFKGCPLTCAWCHNPESQAFAPELMADEERCRGCGLCARACPQHAIEIDPERGVARTDRARCTACGACADACPQGLREIAGEPAPPPAELARRLLRDRMFYEKSGGGVTLSGGECLAQDIDYLVKLCRLLREEGVHVAADTCGAAPRAHLERLLPFVNLWLYDIKAADETTHRALTGAPNGAILENLAYLAEHGAHINVRMPIVEPVNSGDDEIIAAAEAIKSHAGLCPVSLLPYHTTGNGKYARLGRAAPSGAFAVPSAQTMEHLRDLLRERGFSQVEIGG</sequence>
<keyword evidence="4" id="KW-0949">S-adenosyl-L-methionine</keyword>
<reference evidence="12" key="2">
    <citation type="submission" date="2021-09" db="EMBL/GenBank/DDBJ databases">
        <authorList>
            <person name="Gilroy R."/>
        </authorList>
    </citation>
    <scope>NUCLEOTIDE SEQUENCE</scope>
    <source>
        <strain evidence="12">ChiGjej2B2-7701</strain>
    </source>
</reference>
<protein>
    <submittedName>
        <fullName evidence="12">Glycyl-radical enzyme activating protein</fullName>
    </submittedName>
</protein>
<evidence type="ECO:0000256" key="4">
    <source>
        <dbReference type="ARBA" id="ARBA00022691"/>
    </source>
</evidence>
<evidence type="ECO:0000256" key="6">
    <source>
        <dbReference type="ARBA" id="ARBA00023002"/>
    </source>
</evidence>
<evidence type="ECO:0000256" key="3">
    <source>
        <dbReference type="ARBA" id="ARBA00022485"/>
    </source>
</evidence>
<comment type="similarity">
    <text evidence="2">Belongs to the organic radical-activating enzymes family.</text>
</comment>
<feature type="domain" description="Radical SAM core" evidence="11">
    <location>
        <begin position="16"/>
        <end position="301"/>
    </location>
</feature>
<dbReference type="PROSITE" id="PS51918">
    <property type="entry name" value="RADICAL_SAM"/>
    <property type="match status" value="1"/>
</dbReference>
<evidence type="ECO:0000313" key="12">
    <source>
        <dbReference type="EMBL" id="HJG30922.1"/>
    </source>
</evidence>
<dbReference type="SFLD" id="SFLDS00029">
    <property type="entry name" value="Radical_SAM"/>
    <property type="match status" value="1"/>
</dbReference>
<dbReference type="InterPro" id="IPR007197">
    <property type="entry name" value="rSAM"/>
</dbReference>
<dbReference type="Gene3D" id="3.30.70.20">
    <property type="match status" value="1"/>
</dbReference>
<dbReference type="GO" id="GO:0046872">
    <property type="term" value="F:metal ion binding"/>
    <property type="evidence" value="ECO:0007669"/>
    <property type="project" value="UniProtKB-KW"/>
</dbReference>
<gene>
    <name evidence="12" type="ORF">K8U80_05955</name>
</gene>
<dbReference type="InterPro" id="IPR013785">
    <property type="entry name" value="Aldolase_TIM"/>
</dbReference>
<evidence type="ECO:0000256" key="8">
    <source>
        <dbReference type="ARBA" id="ARBA00023014"/>
    </source>
</evidence>
<dbReference type="Gene3D" id="3.20.20.70">
    <property type="entry name" value="Aldolase class I"/>
    <property type="match status" value="1"/>
</dbReference>
<dbReference type="Pfam" id="PF12838">
    <property type="entry name" value="Fer4_7"/>
    <property type="match status" value="1"/>
</dbReference>
<dbReference type="InterPro" id="IPR034457">
    <property type="entry name" value="Organic_radical-activating"/>
</dbReference>
<dbReference type="InterPro" id="IPR012839">
    <property type="entry name" value="Organic_radical_activase"/>
</dbReference>
<keyword evidence="3" id="KW-0004">4Fe-4S</keyword>
<dbReference type="SUPFAM" id="SSF102114">
    <property type="entry name" value="Radical SAM enzymes"/>
    <property type="match status" value="1"/>
</dbReference>
<feature type="domain" description="4Fe-4S ferredoxin-type" evidence="10">
    <location>
        <begin position="78"/>
        <end position="107"/>
    </location>
</feature>
<dbReference type="SFLD" id="SFLDG01066">
    <property type="entry name" value="organic_radical-activating_enz"/>
    <property type="match status" value="1"/>
</dbReference>
<dbReference type="PIRSF" id="PIRSF000371">
    <property type="entry name" value="PFL_act_enz"/>
    <property type="match status" value="1"/>
</dbReference>
<dbReference type="SUPFAM" id="SSF54862">
    <property type="entry name" value="4Fe-4S ferredoxins"/>
    <property type="match status" value="1"/>
</dbReference>
<dbReference type="SFLD" id="SFLDG01118">
    <property type="entry name" value="activating_enzymes__group_2"/>
    <property type="match status" value="1"/>
</dbReference>
<dbReference type="GO" id="GO:0016491">
    <property type="term" value="F:oxidoreductase activity"/>
    <property type="evidence" value="ECO:0007669"/>
    <property type="project" value="UniProtKB-KW"/>
</dbReference>
<dbReference type="InterPro" id="IPR058240">
    <property type="entry name" value="rSAM_sf"/>
</dbReference>
<evidence type="ECO:0000256" key="1">
    <source>
        <dbReference type="ARBA" id="ARBA00001966"/>
    </source>
</evidence>
<dbReference type="PROSITE" id="PS51379">
    <property type="entry name" value="4FE4S_FER_2"/>
    <property type="match status" value="2"/>
</dbReference>
<keyword evidence="6" id="KW-0560">Oxidoreductase</keyword>
<evidence type="ECO:0000256" key="5">
    <source>
        <dbReference type="ARBA" id="ARBA00022723"/>
    </source>
</evidence>
<evidence type="ECO:0000256" key="2">
    <source>
        <dbReference type="ARBA" id="ARBA00009777"/>
    </source>
</evidence>
<comment type="catalytic activity">
    <reaction evidence="9">
        <text>glycyl-[protein] + reduced [flavodoxin] + S-adenosyl-L-methionine = glycin-2-yl radical-[protein] + semiquinone [flavodoxin] + 5'-deoxyadenosine + L-methionine + H(+)</text>
        <dbReference type="Rhea" id="RHEA:61976"/>
        <dbReference type="Rhea" id="RHEA-COMP:10622"/>
        <dbReference type="Rhea" id="RHEA-COMP:14480"/>
        <dbReference type="Rhea" id="RHEA-COMP:15993"/>
        <dbReference type="Rhea" id="RHEA-COMP:15994"/>
        <dbReference type="ChEBI" id="CHEBI:15378"/>
        <dbReference type="ChEBI" id="CHEBI:17319"/>
        <dbReference type="ChEBI" id="CHEBI:29947"/>
        <dbReference type="ChEBI" id="CHEBI:32722"/>
        <dbReference type="ChEBI" id="CHEBI:57618"/>
        <dbReference type="ChEBI" id="CHEBI:57844"/>
        <dbReference type="ChEBI" id="CHEBI:59789"/>
        <dbReference type="ChEBI" id="CHEBI:140311"/>
    </reaction>
</comment>
<dbReference type="NCBIfam" id="TIGR02494">
    <property type="entry name" value="PFLE_PFLC"/>
    <property type="match status" value="1"/>
</dbReference>
<keyword evidence="8" id="KW-0411">Iron-sulfur</keyword>
<reference evidence="12" key="1">
    <citation type="journal article" date="2021" name="PeerJ">
        <title>Extensive microbial diversity within the chicken gut microbiome revealed by metagenomics and culture.</title>
        <authorList>
            <person name="Gilroy R."/>
            <person name="Ravi A."/>
            <person name="Getino M."/>
            <person name="Pursley I."/>
            <person name="Horton D.L."/>
            <person name="Alikhan N.F."/>
            <person name="Baker D."/>
            <person name="Gharbi K."/>
            <person name="Hall N."/>
            <person name="Watson M."/>
            <person name="Adriaenssens E.M."/>
            <person name="Foster-Nyarko E."/>
            <person name="Jarju S."/>
            <person name="Secka A."/>
            <person name="Antonio M."/>
            <person name="Oren A."/>
            <person name="Chaudhuri R.R."/>
            <person name="La Ragione R."/>
            <person name="Hildebrand F."/>
            <person name="Pallen M.J."/>
        </authorList>
    </citation>
    <scope>NUCLEOTIDE SEQUENCE</scope>
    <source>
        <strain evidence="12">ChiGjej2B2-7701</strain>
    </source>
</reference>
<dbReference type="InterPro" id="IPR040074">
    <property type="entry name" value="BssD/PflA/YjjW"/>
</dbReference>
<dbReference type="InterPro" id="IPR017896">
    <property type="entry name" value="4Fe4S_Fe-S-bd"/>
</dbReference>
<evidence type="ECO:0000259" key="11">
    <source>
        <dbReference type="PROSITE" id="PS51918"/>
    </source>
</evidence>
<dbReference type="EMBL" id="DYVF01000041">
    <property type="protein sequence ID" value="HJG30922.1"/>
    <property type="molecule type" value="Genomic_DNA"/>
</dbReference>
<dbReference type="InterPro" id="IPR001989">
    <property type="entry name" value="Radical_activat_CS"/>
</dbReference>